<dbReference type="Pfam" id="PF13538">
    <property type="entry name" value="UvrD_C_2"/>
    <property type="match status" value="1"/>
</dbReference>
<dbReference type="InterPro" id="IPR027417">
    <property type="entry name" value="P-loop_NTPase"/>
</dbReference>
<keyword evidence="1" id="KW-0547">Nucleotide-binding</keyword>
<dbReference type="SUPFAM" id="SSF52540">
    <property type="entry name" value="P-loop containing nucleoside triphosphate hydrolases"/>
    <property type="match status" value="1"/>
</dbReference>
<feature type="domain" description="UvrD-like helicase C-terminal" evidence="3">
    <location>
        <begin position="411"/>
        <end position="462"/>
    </location>
</feature>
<accession>A0ABT8R7D5</accession>
<dbReference type="Gene3D" id="3.40.50.300">
    <property type="entry name" value="P-loop containing nucleotide triphosphate hydrolases"/>
    <property type="match status" value="2"/>
</dbReference>
<dbReference type="CDD" id="cd17933">
    <property type="entry name" value="DEXSc_RecD-like"/>
    <property type="match status" value="1"/>
</dbReference>
<dbReference type="EMBL" id="JAUKPO010000006">
    <property type="protein sequence ID" value="MDO1447158.1"/>
    <property type="molecule type" value="Genomic_DNA"/>
</dbReference>
<evidence type="ECO:0000256" key="1">
    <source>
        <dbReference type="ARBA" id="ARBA00022741"/>
    </source>
</evidence>
<protein>
    <submittedName>
        <fullName evidence="4">AAA family ATPase</fullName>
    </submittedName>
</protein>
<keyword evidence="2" id="KW-0067">ATP-binding</keyword>
<dbReference type="Proteomes" id="UP001168528">
    <property type="component" value="Unassembled WGS sequence"/>
</dbReference>
<keyword evidence="5" id="KW-1185">Reference proteome</keyword>
<comment type="caution">
    <text evidence="4">The sequence shown here is derived from an EMBL/GenBank/DDBJ whole genome shotgun (WGS) entry which is preliminary data.</text>
</comment>
<evidence type="ECO:0000313" key="4">
    <source>
        <dbReference type="EMBL" id="MDO1447158.1"/>
    </source>
</evidence>
<organism evidence="4 5">
    <name type="scientific">Rhodocytophaga aerolata</name>
    <dbReference type="NCBI Taxonomy" id="455078"/>
    <lineage>
        <taxon>Bacteria</taxon>
        <taxon>Pseudomonadati</taxon>
        <taxon>Bacteroidota</taxon>
        <taxon>Cytophagia</taxon>
        <taxon>Cytophagales</taxon>
        <taxon>Rhodocytophagaceae</taxon>
        <taxon>Rhodocytophaga</taxon>
    </lineage>
</organism>
<dbReference type="PANTHER" id="PTHR43788:SF6">
    <property type="entry name" value="DNA HELICASE B"/>
    <property type="match status" value="1"/>
</dbReference>
<name>A0ABT8R7D5_9BACT</name>
<dbReference type="PANTHER" id="PTHR43788">
    <property type="entry name" value="DNA2/NAM7 HELICASE FAMILY MEMBER"/>
    <property type="match status" value="1"/>
</dbReference>
<evidence type="ECO:0000256" key="2">
    <source>
        <dbReference type="ARBA" id="ARBA00022840"/>
    </source>
</evidence>
<evidence type="ECO:0000313" key="5">
    <source>
        <dbReference type="Proteomes" id="UP001168528"/>
    </source>
</evidence>
<dbReference type="InterPro" id="IPR050534">
    <property type="entry name" value="Coronavir_polyprotein_1ab"/>
</dbReference>
<gene>
    <name evidence="4" type="ORF">Q0590_12890</name>
</gene>
<sequence>MKVSPAQLLAKKFPFTPTQGQADLFRLLEYFILEKEKYRQVFLLKGFAGTGKTTVVSTLIEVVRKFGYKYVMLAPTGRAAKVMTNYSKQKASTIHKKVYWQKADPYTGNLVFERQKNYHTNTIFVVDEASMISDETDFIGGNGLLADLIDYVFEDESNKLMLIGDAAQLPPVGRILSPALDSEYLKLNFDVSVLEKELEEVMRQDEQSGILINATALRNVLLQNSTDVKLHTKYFPDIYRMTSEKLEDGLRYAYNKYGTENTIIICRSNKAATQYNQYIRRTIHFTENEIDVGDILMVVRNNYTTLDEGAPAGFLANGDFVEIMRVRSTENMYGFRFANLQLRLIDYPEQPEFEAKILLDTLHSYAPALNQEDNKKLYDNVVTDYAYIRSKKERNEVIKKDPYLNALQVKFAYALTCHKSQGGQWNAVFVDQGFLTQEGVNADFLRWLYTAMTRATNELFLMNFDPQFFIIS</sequence>
<reference evidence="4" key="1">
    <citation type="submission" date="2023-07" db="EMBL/GenBank/DDBJ databases">
        <title>The genome sequence of Rhodocytophaga aerolata KACC 12507.</title>
        <authorList>
            <person name="Zhang X."/>
        </authorList>
    </citation>
    <scope>NUCLEOTIDE SEQUENCE</scope>
    <source>
        <strain evidence="4">KACC 12507</strain>
    </source>
</reference>
<dbReference type="InterPro" id="IPR027785">
    <property type="entry name" value="UvrD-like_helicase_C"/>
</dbReference>
<evidence type="ECO:0000259" key="3">
    <source>
        <dbReference type="Pfam" id="PF13538"/>
    </source>
</evidence>
<dbReference type="RefSeq" id="WP_302037960.1">
    <property type="nucleotide sequence ID" value="NZ_JAUKPO010000006.1"/>
</dbReference>
<dbReference type="Pfam" id="PF13604">
    <property type="entry name" value="AAA_30"/>
    <property type="match status" value="1"/>
</dbReference>
<dbReference type="CDD" id="cd18809">
    <property type="entry name" value="SF1_C_RecD"/>
    <property type="match status" value="1"/>
</dbReference>
<proteinExistence type="predicted"/>